<protein>
    <submittedName>
        <fullName evidence="5">ABC transporter related protein</fullName>
    </submittedName>
</protein>
<evidence type="ECO:0000313" key="6">
    <source>
        <dbReference type="Proteomes" id="UP000009047"/>
    </source>
</evidence>
<dbReference type="Pfam" id="PF00005">
    <property type="entry name" value="ABC_tran"/>
    <property type="match status" value="1"/>
</dbReference>
<dbReference type="FunFam" id="3.40.50.300:FF:000421">
    <property type="entry name" value="Branched-chain amino acid ABC transporter ATP-binding protein"/>
    <property type="match status" value="1"/>
</dbReference>
<evidence type="ECO:0000259" key="4">
    <source>
        <dbReference type="PROSITE" id="PS50893"/>
    </source>
</evidence>
<dbReference type="CDD" id="cd03219">
    <property type="entry name" value="ABC_Mj1267_LivG_branched"/>
    <property type="match status" value="1"/>
</dbReference>
<dbReference type="PANTHER" id="PTHR45772:SF1">
    <property type="entry name" value="ABC TRANSPORTER ATP-BINDING PROTEIN"/>
    <property type="match status" value="1"/>
</dbReference>
<organism evidence="5 6">
    <name type="scientific">Desulfarculus baarsii (strain ATCC 33931 / DSM 2075 / LMG 7858 / VKM B-1802 / 2st14)</name>
    <dbReference type="NCBI Taxonomy" id="644282"/>
    <lineage>
        <taxon>Bacteria</taxon>
        <taxon>Pseudomonadati</taxon>
        <taxon>Thermodesulfobacteriota</taxon>
        <taxon>Desulfarculia</taxon>
        <taxon>Desulfarculales</taxon>
        <taxon>Desulfarculaceae</taxon>
        <taxon>Desulfarculus</taxon>
    </lineage>
</organism>
<evidence type="ECO:0000256" key="1">
    <source>
        <dbReference type="ARBA" id="ARBA00022448"/>
    </source>
</evidence>
<dbReference type="InterPro" id="IPR051120">
    <property type="entry name" value="ABC_AA/LPS_Transport"/>
</dbReference>
<dbReference type="SMART" id="SM00382">
    <property type="entry name" value="AAA"/>
    <property type="match status" value="1"/>
</dbReference>
<keyword evidence="6" id="KW-1185">Reference proteome</keyword>
<dbReference type="PROSITE" id="PS50893">
    <property type="entry name" value="ABC_TRANSPORTER_2"/>
    <property type="match status" value="1"/>
</dbReference>
<dbReference type="HOGENOM" id="CLU_000604_1_2_7"/>
<sequence>MPIFEIKNLSMVFGGLTALDNVSLSVEKGSTTAVIGPNGAGKTTLFNCISGLYKPSSGEVVFKGQRLTDKKPHQIANLGVGRTFQNIELFNNMTTLENLMLGRHMHMKTGLWASCTWWRRGSKACRLEIDHRARVERIIDFLDLQSARNRFVGGLPYGTQKVVELGRALATEPELLLLDEPVAGMNLEEKQDLLFWLQDIKDQFGVTLLIIEHDMRVVMEISDKVMVLNYGKPIAYGAPDEVQKNPDVLAAYIGDEQAAAQAGGQHA</sequence>
<dbReference type="GO" id="GO:0005886">
    <property type="term" value="C:plasma membrane"/>
    <property type="evidence" value="ECO:0007669"/>
    <property type="project" value="TreeGrafter"/>
</dbReference>
<dbReference type="Pfam" id="PF12399">
    <property type="entry name" value="BCA_ABC_TP_C"/>
    <property type="match status" value="1"/>
</dbReference>
<feature type="domain" description="ABC transporter" evidence="4">
    <location>
        <begin position="4"/>
        <end position="255"/>
    </location>
</feature>
<dbReference type="eggNOG" id="COG0411">
    <property type="taxonomic scope" value="Bacteria"/>
</dbReference>
<dbReference type="InterPro" id="IPR003439">
    <property type="entry name" value="ABC_transporter-like_ATP-bd"/>
</dbReference>
<gene>
    <name evidence="5" type="ordered locus">Deba_1709</name>
</gene>
<dbReference type="STRING" id="644282.Deba_1709"/>
<dbReference type="InterPro" id="IPR003593">
    <property type="entry name" value="AAA+_ATPase"/>
</dbReference>
<accession>E1QHN4</accession>
<evidence type="ECO:0000256" key="2">
    <source>
        <dbReference type="ARBA" id="ARBA00022741"/>
    </source>
</evidence>
<dbReference type="InterPro" id="IPR032823">
    <property type="entry name" value="BCA_ABC_TP_C"/>
</dbReference>
<keyword evidence="2" id="KW-0547">Nucleotide-binding</keyword>
<dbReference type="OrthoDB" id="5405085at2"/>
<dbReference type="Proteomes" id="UP000009047">
    <property type="component" value="Chromosome"/>
</dbReference>
<dbReference type="PANTHER" id="PTHR45772">
    <property type="entry name" value="CONSERVED COMPONENT OF ABC TRANSPORTER FOR NATURAL AMINO ACIDS-RELATED"/>
    <property type="match status" value="1"/>
</dbReference>
<dbReference type="InterPro" id="IPR027417">
    <property type="entry name" value="P-loop_NTPase"/>
</dbReference>
<evidence type="ECO:0000256" key="3">
    <source>
        <dbReference type="ARBA" id="ARBA00022840"/>
    </source>
</evidence>
<evidence type="ECO:0000313" key="5">
    <source>
        <dbReference type="EMBL" id="ADK85077.1"/>
    </source>
</evidence>
<dbReference type="AlphaFoldDB" id="E1QHN4"/>
<reference evidence="5 6" key="1">
    <citation type="journal article" date="2010" name="Stand. Genomic Sci.">
        <title>Complete genome sequence of Desulfarculus baarsii type strain (2st14).</title>
        <authorList>
            <person name="Sun H."/>
            <person name="Spring S."/>
            <person name="Lapidus A."/>
            <person name="Davenport K."/>
            <person name="Del Rio T.G."/>
            <person name="Tice H."/>
            <person name="Nolan M."/>
            <person name="Copeland A."/>
            <person name="Cheng J.F."/>
            <person name="Lucas S."/>
            <person name="Tapia R."/>
            <person name="Goodwin L."/>
            <person name="Pitluck S."/>
            <person name="Ivanova N."/>
            <person name="Pagani I."/>
            <person name="Mavromatis K."/>
            <person name="Ovchinnikova G."/>
            <person name="Pati A."/>
            <person name="Chen A."/>
            <person name="Palaniappan K."/>
            <person name="Hauser L."/>
            <person name="Chang Y.J."/>
            <person name="Jeffries C.D."/>
            <person name="Detter J.C."/>
            <person name="Han C."/>
            <person name="Rohde M."/>
            <person name="Brambilla E."/>
            <person name="Goker M."/>
            <person name="Woyke T."/>
            <person name="Bristow J."/>
            <person name="Eisen J.A."/>
            <person name="Markowitz V."/>
            <person name="Hugenholtz P."/>
            <person name="Kyrpides N.C."/>
            <person name="Klenk H.P."/>
            <person name="Land M."/>
        </authorList>
    </citation>
    <scope>NUCLEOTIDE SEQUENCE [LARGE SCALE GENOMIC DNA]</scope>
    <source>
        <strain evidence="6">ATCC 33931 / DSM 2075 / LMG 7858 / VKM B-1802 / 2st14</strain>
    </source>
</reference>
<proteinExistence type="predicted"/>
<keyword evidence="3" id="KW-0067">ATP-binding</keyword>
<dbReference type="GO" id="GO:0005524">
    <property type="term" value="F:ATP binding"/>
    <property type="evidence" value="ECO:0007669"/>
    <property type="project" value="UniProtKB-KW"/>
</dbReference>
<keyword evidence="1" id="KW-0813">Transport</keyword>
<name>E1QHN4_DESB2</name>
<dbReference type="EMBL" id="CP002085">
    <property type="protein sequence ID" value="ADK85077.1"/>
    <property type="molecule type" value="Genomic_DNA"/>
</dbReference>
<dbReference type="KEGG" id="dbr:Deba_1709"/>
<dbReference type="GO" id="GO:0016887">
    <property type="term" value="F:ATP hydrolysis activity"/>
    <property type="evidence" value="ECO:0007669"/>
    <property type="project" value="InterPro"/>
</dbReference>
<dbReference type="RefSeq" id="WP_013258530.1">
    <property type="nucleotide sequence ID" value="NC_014365.1"/>
</dbReference>
<dbReference type="Gene3D" id="3.40.50.300">
    <property type="entry name" value="P-loop containing nucleotide triphosphate hydrolases"/>
    <property type="match status" value="1"/>
</dbReference>
<dbReference type="SUPFAM" id="SSF52540">
    <property type="entry name" value="P-loop containing nucleoside triphosphate hydrolases"/>
    <property type="match status" value="1"/>
</dbReference>